<evidence type="ECO:0000256" key="4">
    <source>
        <dbReference type="ARBA" id="ARBA00022833"/>
    </source>
</evidence>
<evidence type="ECO:0000256" key="7">
    <source>
        <dbReference type="SAM" id="SignalP"/>
    </source>
</evidence>
<feature type="chain" id="PRO_5008521426" description="Peptidase M16 N-terminal domain-containing protein" evidence="7">
    <location>
        <begin position="25"/>
        <end position="1562"/>
    </location>
</feature>
<feature type="compositionally biased region" description="Polar residues" evidence="6">
    <location>
        <begin position="235"/>
        <end position="246"/>
    </location>
</feature>
<dbReference type="PANTHER" id="PTHR43690">
    <property type="entry name" value="NARDILYSIN"/>
    <property type="match status" value="1"/>
</dbReference>
<keyword evidence="10" id="KW-1185">Reference proteome</keyword>
<evidence type="ECO:0000259" key="8">
    <source>
        <dbReference type="Pfam" id="PF00675"/>
    </source>
</evidence>
<evidence type="ECO:0000256" key="2">
    <source>
        <dbReference type="ARBA" id="ARBA00022670"/>
    </source>
</evidence>
<feature type="domain" description="Peptidase M16 N-terminal" evidence="8">
    <location>
        <begin position="353"/>
        <end position="469"/>
    </location>
</feature>
<evidence type="ECO:0000256" key="1">
    <source>
        <dbReference type="ARBA" id="ARBA00007261"/>
    </source>
</evidence>
<evidence type="ECO:0000256" key="3">
    <source>
        <dbReference type="ARBA" id="ARBA00022801"/>
    </source>
</evidence>
<dbReference type="PANTHER" id="PTHR43690:SF17">
    <property type="entry name" value="PROTEIN YHJJ"/>
    <property type="match status" value="1"/>
</dbReference>
<reference evidence="10" key="1">
    <citation type="submission" date="2016-06" db="EMBL/GenBank/DDBJ databases">
        <title>First high quality genome sequence of Plasmodium coatneyi using continuous long reads from single molecule, real-time sequencing.</title>
        <authorList>
            <person name="Chien J.-T."/>
            <person name="Pakala S.B."/>
            <person name="Geraldo J.A."/>
            <person name="Lapp S.A."/>
            <person name="Barnwell J.W."/>
            <person name="Kissinger J.C."/>
            <person name="Galinski M.R."/>
            <person name="Humphrey J.C."/>
        </authorList>
    </citation>
    <scope>NUCLEOTIDE SEQUENCE [LARGE SCALE GENOMIC DNA]</scope>
    <source>
        <strain evidence="10">Hackeri</strain>
    </source>
</reference>
<evidence type="ECO:0000313" key="9">
    <source>
        <dbReference type="EMBL" id="ANQ08228.1"/>
    </source>
</evidence>
<keyword evidence="5" id="KW-0482">Metalloprotease</keyword>
<evidence type="ECO:0000313" key="10">
    <source>
        <dbReference type="Proteomes" id="UP000092716"/>
    </source>
</evidence>
<dbReference type="VEuPathDB" id="PlasmoDB:PCOAH_00025340"/>
<dbReference type="InterPro" id="IPR050626">
    <property type="entry name" value="Peptidase_M16"/>
</dbReference>
<feature type="compositionally biased region" description="Polar residues" evidence="6">
    <location>
        <begin position="1126"/>
        <end position="1143"/>
    </location>
</feature>
<dbReference type="GO" id="GO:0008237">
    <property type="term" value="F:metallopeptidase activity"/>
    <property type="evidence" value="ECO:0007669"/>
    <property type="project" value="UniProtKB-KW"/>
</dbReference>
<dbReference type="SUPFAM" id="SSF63411">
    <property type="entry name" value="LuxS/MPP-like metallohydrolase"/>
    <property type="match status" value="2"/>
</dbReference>
<feature type="compositionally biased region" description="Basic and acidic residues" evidence="6">
    <location>
        <begin position="193"/>
        <end position="214"/>
    </location>
</feature>
<dbReference type="KEGG" id="pcot:PCOAH_00025340"/>
<dbReference type="GeneID" id="30909262"/>
<evidence type="ECO:0000256" key="5">
    <source>
        <dbReference type="ARBA" id="ARBA00023049"/>
    </source>
</evidence>
<feature type="compositionally biased region" description="Basic and acidic residues" evidence="6">
    <location>
        <begin position="222"/>
        <end position="232"/>
    </location>
</feature>
<dbReference type="Pfam" id="PF00675">
    <property type="entry name" value="Peptidase_M16"/>
    <property type="match status" value="1"/>
</dbReference>
<dbReference type="GO" id="GO:0006508">
    <property type="term" value="P:proteolysis"/>
    <property type="evidence" value="ECO:0007669"/>
    <property type="project" value="UniProtKB-KW"/>
</dbReference>
<dbReference type="Proteomes" id="UP000092716">
    <property type="component" value="Chromosome 9"/>
</dbReference>
<feature type="region of interest" description="Disordered" evidence="6">
    <location>
        <begin position="193"/>
        <end position="250"/>
    </location>
</feature>
<sequence length="1562" mass="180804">MAITKCSVINILFLLLLFYQESSSCQKALNNGKNNYGLNDDELGAILFGLNYDSIAKNKDNLEKGKNAENESIFLRNFANEDTSKNTQSEKTQEDIETESVNINKKEVATSQKNDTSNENSSVKNEKFELKNDELLGKNFDKDKVNKKGDNTRTTNNDDLTNSSGKQSVDIRGSPNINNYLQKTGDTHIEKSESLQKDVNIKNHNEEANDEKRLNSGQTNSEKSKISKDTIDKGVQSNESTNLTSNRLDKKENELKNAHSEEKFGTHVTNSQKDMLQNIKPVQFHESAYRKLTDGSPEYDENEILNKINKNNENIFSEKVTLRKGAKDRNEYEYFKLKSNDFKVLGIINKYSSRGGFSISVDCGGYDDFDEVPGISNLLQHAIFYKSEKRNTTLLSELGKYSSKYNSYTSESFTSYYATAHSEDIYHLLNLFAENLFYPVFTEEHIQNEVKEINNKYISIENNPESCLKNASQYITDFKYSKFFVNGNYTTLCENVLKNRLSIKNILTEFHKKCYQPRNMSLTILLGNKVNTPDHYNMKDVENMVVHIFGKIKNGSYPIDGDVIEKQINRMESEGINFNRKKDSYNDANFIYMEGRNEKEAAFLQSMNELHYSLDLNQKSRYVEILKKEEWGDQLYLYWSSGTNAELCKKVEEFGSMTFLREIFSDFRRNGFYYKISVENKYVYDLEVTSICNKYYLNFGILVKLTQRGKSNLAHLIHICNVFVTETSKLFDRDSLDKGISKYILDYYREKALVTDLNFNSDNVNVSLNDLVIYSNRLLLHADDPSSLLTINTLIEDKHKNDFRNHIKITSLVGSLIRNDNLNIINVVDVFSLTDQSQIPNTTITYALGENPYLVGEGGVTNDVNIALPEINVCPFNNFDHNNVLHEESFFCVPYNNRENFKFSDTKPMFVSEENKNEFRASVLYSMPCLIKSSYGYNVYFKRGLTDAPKVKADFVFYFPSEKFTFYEAIFSRIHIIILKKKIKLFLTDYASCSVNVHIKQNAESYTVHVDSNSYYFAELFSKLGDLLSVKETPSKEEFADAYDELNMYVRSSRELGAEKSLKIMHSLFNQYEPTDKEMDDLLSAYFFYPSYNDYTKYVVEFFHRNYGSIFIYGNVAMTTEKENENTTSYTDQNADNGDSASQWEKRDNRMDTQEKLGEQAFVADSVQVSHNGVGIEYLVNMSESFIKKVTNGVVRRSESTYYTSKLVHNEDVEINIPNMSQNGSSSIIVSYTIESESMLSDVLINIIVDLISSDFVKVSKLRYNDGYMVEVKPFFTRYGLSGLLFIIQSFDKDVEKLEAHICTFVKYVIFQLMNIGMSDMVKKLESMKEYYIINNTIFTFDQEYASITDELTSGMECFDKKYKIIKIFDELINCPKIILNKMNDILKNSKKTIFKEYKTVHESSSKSDEVDNANSYMCNYSHKAPAKLSSVQLAANSRLAKNKQPKERTLRNDTFRMSKLHKKENFINVSNFVEIKRKGFFQYVMDYFRSNVNSPLDDSNYLDFKSCDEEMSKRNFRVFYNFANDVNKIREYFLLKFSSDKEIREKCSVNYEEIRQYCSEH</sequence>
<dbReference type="InterPro" id="IPR011765">
    <property type="entry name" value="Pept_M16_N"/>
</dbReference>
<keyword evidence="4" id="KW-0862">Zinc</keyword>
<protein>
    <recommendedName>
        <fullName evidence="8">Peptidase M16 N-terminal domain-containing protein</fullName>
    </recommendedName>
</protein>
<dbReference type="OrthoDB" id="952271at2759"/>
<comment type="similarity">
    <text evidence="1">Belongs to the peptidase M16 family.</text>
</comment>
<organism evidence="9 10">
    <name type="scientific">Plasmodium coatneyi</name>
    <dbReference type="NCBI Taxonomy" id="208452"/>
    <lineage>
        <taxon>Eukaryota</taxon>
        <taxon>Sar</taxon>
        <taxon>Alveolata</taxon>
        <taxon>Apicomplexa</taxon>
        <taxon>Aconoidasida</taxon>
        <taxon>Haemosporida</taxon>
        <taxon>Plasmodiidae</taxon>
        <taxon>Plasmodium</taxon>
    </lineage>
</organism>
<name>A0A1B1DZM6_9APIC</name>
<feature type="region of interest" description="Disordered" evidence="6">
    <location>
        <begin position="75"/>
        <end position="178"/>
    </location>
</feature>
<feature type="compositionally biased region" description="Low complexity" evidence="6">
    <location>
        <begin position="152"/>
        <end position="162"/>
    </location>
</feature>
<gene>
    <name evidence="9" type="ORF">PCOAH_00025340</name>
</gene>
<dbReference type="EMBL" id="CP016247">
    <property type="protein sequence ID" value="ANQ08228.1"/>
    <property type="molecule type" value="Genomic_DNA"/>
</dbReference>
<dbReference type="GO" id="GO:0046872">
    <property type="term" value="F:metal ion binding"/>
    <property type="evidence" value="ECO:0007669"/>
    <property type="project" value="InterPro"/>
</dbReference>
<dbReference type="RefSeq" id="XP_019914923.1">
    <property type="nucleotide sequence ID" value="XM_020059339.1"/>
</dbReference>
<keyword evidence="7" id="KW-0732">Signal</keyword>
<accession>A0A1B1DZM6</accession>
<feature type="region of interest" description="Disordered" evidence="6">
    <location>
        <begin position="1124"/>
        <end position="1150"/>
    </location>
</feature>
<dbReference type="Gene3D" id="3.30.830.10">
    <property type="entry name" value="Metalloenzyme, LuxS/M16 peptidase-like"/>
    <property type="match status" value="2"/>
</dbReference>
<proteinExistence type="inferred from homology"/>
<dbReference type="InterPro" id="IPR011249">
    <property type="entry name" value="Metalloenz_LuxS/M16"/>
</dbReference>
<feature type="signal peptide" evidence="7">
    <location>
        <begin position="1"/>
        <end position="24"/>
    </location>
</feature>
<evidence type="ECO:0000256" key="6">
    <source>
        <dbReference type="SAM" id="MobiDB-lite"/>
    </source>
</evidence>
<feature type="compositionally biased region" description="Polar residues" evidence="6">
    <location>
        <begin position="99"/>
        <end position="123"/>
    </location>
</feature>
<keyword evidence="2" id="KW-0645">Protease</keyword>
<keyword evidence="3" id="KW-0378">Hydrolase</keyword>
<feature type="compositionally biased region" description="Basic and acidic residues" evidence="6">
    <location>
        <begin position="124"/>
        <end position="151"/>
    </location>
</feature>